<name>A0A644TND6_9ZZZZ</name>
<comment type="cofactor">
    <cofactor evidence="14">
        <name>[2Fe-2S] cluster</name>
        <dbReference type="ChEBI" id="CHEBI:190135"/>
    </cofactor>
</comment>
<evidence type="ECO:0000256" key="3">
    <source>
        <dbReference type="ARBA" id="ARBA00010765"/>
    </source>
</evidence>
<dbReference type="EC" id="2.8.1.6" evidence="5"/>
<dbReference type="NCBIfam" id="TIGR00433">
    <property type="entry name" value="bioB"/>
    <property type="match status" value="1"/>
</dbReference>
<sequence length="325" mass="35597">METRQIITLGEEVLAGYKITRPEALRLSCIEDADIPLLSAYANKIRLKYAGNHVDMCGIINARSGRCSEDCKFCAQSVFHAADSPTYPLLSKNELLKQAKNIEKQGAKRVSLVTSGKGMQGDSDFESILAIFKEIISSTTLKVCANLGTLDLGQAQRLAATGIRRYAHNLETSKSYYPTICTSHPYDERLETILAAKQAGLELCCGGIVGMGESWDDRIELALALRELGVQSIPINILNPLKGTALENIKPPRPLEILKIFAIFRFILPDRVIRPAGGRELNLRDMQGALMLGGANGLIIGNYLTFSGRNSDIDFQMVHDAGLNQ</sequence>
<proteinExistence type="inferred from homology"/>
<dbReference type="GO" id="GO:0009102">
    <property type="term" value="P:biotin biosynthetic process"/>
    <property type="evidence" value="ECO:0007669"/>
    <property type="project" value="UniProtKB-UniPathway"/>
</dbReference>
<reference evidence="16" key="1">
    <citation type="submission" date="2019-08" db="EMBL/GenBank/DDBJ databases">
        <authorList>
            <person name="Kucharzyk K."/>
            <person name="Murdoch R.W."/>
            <person name="Higgins S."/>
            <person name="Loffler F."/>
        </authorList>
    </citation>
    <scope>NUCLEOTIDE SEQUENCE</scope>
</reference>
<dbReference type="InterPro" id="IPR013785">
    <property type="entry name" value="Aldolase_TIM"/>
</dbReference>
<comment type="cofactor">
    <cofactor evidence="1">
        <name>[4Fe-4S] cluster</name>
        <dbReference type="ChEBI" id="CHEBI:49883"/>
    </cofactor>
</comment>
<dbReference type="UniPathway" id="UPA00078">
    <property type="reaction ID" value="UER00162"/>
</dbReference>
<evidence type="ECO:0000259" key="15">
    <source>
        <dbReference type="PROSITE" id="PS51918"/>
    </source>
</evidence>
<accession>A0A644TND6</accession>
<dbReference type="AlphaFoldDB" id="A0A644TND6"/>
<dbReference type="SFLD" id="SFLDG01060">
    <property type="entry name" value="BATS_domain_containing"/>
    <property type="match status" value="1"/>
</dbReference>
<evidence type="ECO:0000256" key="12">
    <source>
        <dbReference type="ARBA" id="ARBA00023004"/>
    </source>
</evidence>
<keyword evidence="6" id="KW-0004">4Fe-4S</keyword>
<dbReference type="SMART" id="SM00729">
    <property type="entry name" value="Elp3"/>
    <property type="match status" value="1"/>
</dbReference>
<evidence type="ECO:0000256" key="7">
    <source>
        <dbReference type="ARBA" id="ARBA00022679"/>
    </source>
</evidence>
<keyword evidence="11" id="KW-0093">Biotin biosynthesis</keyword>
<keyword evidence="9" id="KW-0001">2Fe-2S</keyword>
<dbReference type="SUPFAM" id="SSF102114">
    <property type="entry name" value="Radical SAM enzymes"/>
    <property type="match status" value="1"/>
</dbReference>
<comment type="caution">
    <text evidence="16">The sequence shown here is derived from an EMBL/GenBank/DDBJ whole genome shotgun (WGS) entry which is preliminary data.</text>
</comment>
<keyword evidence="10" id="KW-0479">Metal-binding</keyword>
<keyword evidence="8" id="KW-0949">S-adenosyl-L-methionine</keyword>
<comment type="pathway">
    <text evidence="2">Cofactor biosynthesis; biotin biosynthesis; biotin from 7,8-diaminononanoate: step 2/2.</text>
</comment>
<dbReference type="CDD" id="cd01335">
    <property type="entry name" value="Radical_SAM"/>
    <property type="match status" value="1"/>
</dbReference>
<evidence type="ECO:0000256" key="6">
    <source>
        <dbReference type="ARBA" id="ARBA00022485"/>
    </source>
</evidence>
<evidence type="ECO:0000256" key="5">
    <source>
        <dbReference type="ARBA" id="ARBA00012236"/>
    </source>
</evidence>
<dbReference type="GO" id="GO:0051537">
    <property type="term" value="F:2 iron, 2 sulfur cluster binding"/>
    <property type="evidence" value="ECO:0007669"/>
    <property type="project" value="UniProtKB-KW"/>
</dbReference>
<dbReference type="Gene3D" id="3.20.20.70">
    <property type="entry name" value="Aldolase class I"/>
    <property type="match status" value="1"/>
</dbReference>
<evidence type="ECO:0000256" key="14">
    <source>
        <dbReference type="ARBA" id="ARBA00034078"/>
    </source>
</evidence>
<dbReference type="InterPro" id="IPR007197">
    <property type="entry name" value="rSAM"/>
</dbReference>
<keyword evidence="7 16" id="KW-0808">Transferase</keyword>
<keyword evidence="12" id="KW-0408">Iron</keyword>
<dbReference type="PANTHER" id="PTHR22976:SF2">
    <property type="entry name" value="BIOTIN SYNTHASE, MITOCHONDRIAL"/>
    <property type="match status" value="1"/>
</dbReference>
<keyword evidence="13" id="KW-0411">Iron-sulfur</keyword>
<comment type="subunit">
    <text evidence="4">Homodimer.</text>
</comment>
<dbReference type="InterPro" id="IPR010722">
    <property type="entry name" value="BATS_dom"/>
</dbReference>
<comment type="similarity">
    <text evidence="3">Belongs to the radical SAM superfamily. Biotin synthase family.</text>
</comment>
<dbReference type="PROSITE" id="PS51918">
    <property type="entry name" value="RADICAL_SAM"/>
    <property type="match status" value="1"/>
</dbReference>
<dbReference type="SFLD" id="SFLDS00029">
    <property type="entry name" value="Radical_SAM"/>
    <property type="match status" value="1"/>
</dbReference>
<dbReference type="FunFam" id="3.20.20.70:FF:000026">
    <property type="entry name" value="Biotin synthase"/>
    <property type="match status" value="1"/>
</dbReference>
<dbReference type="SMART" id="SM00876">
    <property type="entry name" value="BATS"/>
    <property type="match status" value="1"/>
</dbReference>
<evidence type="ECO:0000313" key="16">
    <source>
        <dbReference type="EMBL" id="MPL68109.1"/>
    </source>
</evidence>
<evidence type="ECO:0000256" key="13">
    <source>
        <dbReference type="ARBA" id="ARBA00023014"/>
    </source>
</evidence>
<evidence type="ECO:0000256" key="2">
    <source>
        <dbReference type="ARBA" id="ARBA00004942"/>
    </source>
</evidence>
<dbReference type="Pfam" id="PF06968">
    <property type="entry name" value="BATS"/>
    <property type="match status" value="1"/>
</dbReference>
<evidence type="ECO:0000256" key="4">
    <source>
        <dbReference type="ARBA" id="ARBA00011738"/>
    </source>
</evidence>
<dbReference type="InterPro" id="IPR006638">
    <property type="entry name" value="Elp3/MiaA/NifB-like_rSAM"/>
</dbReference>
<evidence type="ECO:0000256" key="10">
    <source>
        <dbReference type="ARBA" id="ARBA00022723"/>
    </source>
</evidence>
<dbReference type="PANTHER" id="PTHR22976">
    <property type="entry name" value="BIOTIN SYNTHASE"/>
    <property type="match status" value="1"/>
</dbReference>
<dbReference type="InterPro" id="IPR058240">
    <property type="entry name" value="rSAM_sf"/>
</dbReference>
<dbReference type="Pfam" id="PF04055">
    <property type="entry name" value="Radical_SAM"/>
    <property type="match status" value="1"/>
</dbReference>
<dbReference type="InterPro" id="IPR002684">
    <property type="entry name" value="Biotin_synth/BioAB"/>
</dbReference>
<evidence type="ECO:0000256" key="11">
    <source>
        <dbReference type="ARBA" id="ARBA00022756"/>
    </source>
</evidence>
<feature type="domain" description="Radical SAM core" evidence="15">
    <location>
        <begin position="49"/>
        <end position="279"/>
    </location>
</feature>
<evidence type="ECO:0000256" key="1">
    <source>
        <dbReference type="ARBA" id="ARBA00001966"/>
    </source>
</evidence>
<evidence type="ECO:0000256" key="9">
    <source>
        <dbReference type="ARBA" id="ARBA00022714"/>
    </source>
</evidence>
<dbReference type="EMBL" id="VSSQ01000040">
    <property type="protein sequence ID" value="MPL68109.1"/>
    <property type="molecule type" value="Genomic_DNA"/>
</dbReference>
<organism evidence="16">
    <name type="scientific">bioreactor metagenome</name>
    <dbReference type="NCBI Taxonomy" id="1076179"/>
    <lineage>
        <taxon>unclassified sequences</taxon>
        <taxon>metagenomes</taxon>
        <taxon>ecological metagenomes</taxon>
    </lineage>
</organism>
<dbReference type="HAMAP" id="MF_01694">
    <property type="entry name" value="BioB"/>
    <property type="match status" value="1"/>
</dbReference>
<dbReference type="GO" id="GO:0051539">
    <property type="term" value="F:4 iron, 4 sulfur cluster binding"/>
    <property type="evidence" value="ECO:0007669"/>
    <property type="project" value="UniProtKB-KW"/>
</dbReference>
<dbReference type="GO" id="GO:0004076">
    <property type="term" value="F:biotin synthase activity"/>
    <property type="evidence" value="ECO:0007669"/>
    <property type="project" value="UniProtKB-EC"/>
</dbReference>
<evidence type="ECO:0000256" key="8">
    <source>
        <dbReference type="ARBA" id="ARBA00022691"/>
    </source>
</evidence>
<dbReference type="InterPro" id="IPR024177">
    <property type="entry name" value="Biotin_synthase"/>
</dbReference>
<protein>
    <recommendedName>
        <fullName evidence="5">biotin synthase</fullName>
        <ecNumber evidence="5">2.8.1.6</ecNumber>
    </recommendedName>
</protein>
<dbReference type="GO" id="GO:0046872">
    <property type="term" value="F:metal ion binding"/>
    <property type="evidence" value="ECO:0007669"/>
    <property type="project" value="UniProtKB-KW"/>
</dbReference>
<dbReference type="SFLD" id="SFLDG01278">
    <property type="entry name" value="biotin_synthase_like"/>
    <property type="match status" value="1"/>
</dbReference>
<gene>
    <name evidence="16" type="primary">bioB_6</name>
    <name evidence="16" type="ORF">SDC9_13822</name>
</gene>
<dbReference type="PIRSF" id="PIRSF001619">
    <property type="entry name" value="Biotin_synth"/>
    <property type="match status" value="1"/>
</dbReference>